<evidence type="ECO:0000256" key="2">
    <source>
        <dbReference type="SAM" id="SignalP"/>
    </source>
</evidence>
<dbReference type="SUPFAM" id="SSF50630">
    <property type="entry name" value="Acid proteases"/>
    <property type="match status" value="1"/>
</dbReference>
<dbReference type="InterPro" id="IPR021109">
    <property type="entry name" value="Peptidase_aspartic_dom_sf"/>
</dbReference>
<dbReference type="Proteomes" id="UP000243081">
    <property type="component" value="Unassembled WGS sequence"/>
</dbReference>
<dbReference type="GO" id="GO:0006508">
    <property type="term" value="P:proteolysis"/>
    <property type="evidence" value="ECO:0007669"/>
    <property type="project" value="InterPro"/>
</dbReference>
<dbReference type="OrthoDB" id="2747330at2759"/>
<proteinExistence type="inferred from homology"/>
<accession>A0A179IJV8</accession>
<keyword evidence="2" id="KW-0732">Signal</keyword>
<keyword evidence="5" id="KW-1185">Reference proteome</keyword>
<dbReference type="PANTHER" id="PTHR47966">
    <property type="entry name" value="BETA-SITE APP-CLEAVING ENZYME, ISOFORM A-RELATED"/>
    <property type="match status" value="1"/>
</dbReference>
<organism evidence="4 5">
    <name type="scientific">Cordyceps confragosa</name>
    <name type="common">Lecanicillium lecanii</name>
    <dbReference type="NCBI Taxonomy" id="2714763"/>
    <lineage>
        <taxon>Eukaryota</taxon>
        <taxon>Fungi</taxon>
        <taxon>Dikarya</taxon>
        <taxon>Ascomycota</taxon>
        <taxon>Pezizomycotina</taxon>
        <taxon>Sordariomycetes</taxon>
        <taxon>Hypocreomycetidae</taxon>
        <taxon>Hypocreales</taxon>
        <taxon>Cordycipitaceae</taxon>
        <taxon>Akanthomyces</taxon>
    </lineage>
</organism>
<gene>
    <name evidence="4" type="ORF">LLEC1_02321</name>
</gene>
<feature type="domain" description="Peptidase A1" evidence="3">
    <location>
        <begin position="1"/>
        <end position="308"/>
    </location>
</feature>
<feature type="chain" id="PRO_5008104617" description="Peptidase A1 domain-containing protein" evidence="2">
    <location>
        <begin position="19"/>
        <end position="311"/>
    </location>
</feature>
<sequence>MVFLKSVLAYAALISAAAVPTAPSVSFAGEKGRFSVNLKYNEDFQRNASEPSVVARGYGSGTAVAYNCKAHPDAEYYAELLDRVSIAGASVDSQGIEYATDVYALRDGGGILGAPISGIVGFGFDSNNRASPQQKTLFSNLKPHLDEPVFTVDLRHKTDGTFGFGFVDHSKYTGALTYTAVDSSRGFWAITATGYQIGDDNFVPFKFSGIVDTGGSMFRVPTAAYRAWKRKVPAAITRKTVLPDFSFGIGDAVITVPGSHLIQITADGTYSFSITDAGNGPVLFGSPAMTGAYVVFEDGDDGPRMGWAKSA</sequence>
<dbReference type="OMA" id="PDAEYYA"/>
<dbReference type="AlphaFoldDB" id="A0A179IJV8"/>
<dbReference type="PROSITE" id="PS51767">
    <property type="entry name" value="PEPTIDASE_A1"/>
    <property type="match status" value="1"/>
</dbReference>
<dbReference type="GO" id="GO:0004190">
    <property type="term" value="F:aspartic-type endopeptidase activity"/>
    <property type="evidence" value="ECO:0007669"/>
    <property type="project" value="InterPro"/>
</dbReference>
<comment type="similarity">
    <text evidence="1">Belongs to the peptidase A1 family.</text>
</comment>
<evidence type="ECO:0000256" key="1">
    <source>
        <dbReference type="ARBA" id="ARBA00007447"/>
    </source>
</evidence>
<name>A0A179IJV8_CORDF</name>
<dbReference type="InterPro" id="IPR033121">
    <property type="entry name" value="PEPTIDASE_A1"/>
</dbReference>
<feature type="signal peptide" evidence="2">
    <location>
        <begin position="1"/>
        <end position="18"/>
    </location>
</feature>
<protein>
    <recommendedName>
        <fullName evidence="3">Peptidase A1 domain-containing protein</fullName>
    </recommendedName>
</protein>
<evidence type="ECO:0000313" key="4">
    <source>
        <dbReference type="EMBL" id="OAR02010.1"/>
    </source>
</evidence>
<evidence type="ECO:0000313" key="5">
    <source>
        <dbReference type="Proteomes" id="UP000243081"/>
    </source>
</evidence>
<dbReference type="Gene3D" id="2.40.70.10">
    <property type="entry name" value="Acid Proteases"/>
    <property type="match status" value="2"/>
</dbReference>
<comment type="caution">
    <text evidence="4">The sequence shown here is derived from an EMBL/GenBank/DDBJ whole genome shotgun (WGS) entry which is preliminary data.</text>
</comment>
<dbReference type="Pfam" id="PF00026">
    <property type="entry name" value="Asp"/>
    <property type="match status" value="1"/>
</dbReference>
<reference evidence="4 5" key="1">
    <citation type="submission" date="2016-03" db="EMBL/GenBank/DDBJ databases">
        <title>Fine-scale spatial genetic structure of a fungal parasite of coffee scale insects.</title>
        <authorList>
            <person name="Jackson D."/>
            <person name="Zemenick K.A."/>
            <person name="Malloure B."/>
            <person name="Quandt C.A."/>
            <person name="James T.Y."/>
        </authorList>
    </citation>
    <scope>NUCLEOTIDE SEQUENCE [LARGE SCALE GENOMIC DNA]</scope>
    <source>
        <strain evidence="4 5">UM487</strain>
    </source>
</reference>
<dbReference type="EMBL" id="LUKN01000895">
    <property type="protein sequence ID" value="OAR02010.1"/>
    <property type="molecule type" value="Genomic_DNA"/>
</dbReference>
<evidence type="ECO:0000259" key="3">
    <source>
        <dbReference type="PROSITE" id="PS51767"/>
    </source>
</evidence>
<dbReference type="InterPro" id="IPR001461">
    <property type="entry name" value="Aspartic_peptidase_A1"/>
</dbReference>
<dbReference type="PANTHER" id="PTHR47966:SF2">
    <property type="entry name" value="ASPERGILLOPEPSIN-1-RELATED"/>
    <property type="match status" value="1"/>
</dbReference>